<evidence type="ECO:0000256" key="1">
    <source>
        <dbReference type="ARBA" id="ARBA00004196"/>
    </source>
</evidence>
<dbReference type="InterPro" id="IPR051848">
    <property type="entry name" value="PGIP"/>
</dbReference>
<accession>A0A8S1ILJ6</accession>
<evidence type="ECO:0000256" key="5">
    <source>
        <dbReference type="ARBA" id="ARBA00022692"/>
    </source>
</evidence>
<dbReference type="FunFam" id="3.80.10.10:FF:000129">
    <property type="entry name" value="Leucine-rich repeat receptor-like kinase"/>
    <property type="match status" value="1"/>
</dbReference>
<evidence type="ECO:0000313" key="11">
    <source>
        <dbReference type="EMBL" id="CAD7695693.1"/>
    </source>
</evidence>
<dbReference type="SUPFAM" id="SSF52058">
    <property type="entry name" value="L domain-like"/>
    <property type="match status" value="1"/>
</dbReference>
<dbReference type="InterPro" id="IPR032675">
    <property type="entry name" value="LRR_dom_sf"/>
</dbReference>
<evidence type="ECO:0000256" key="8">
    <source>
        <dbReference type="ARBA" id="ARBA00023136"/>
    </source>
</evidence>
<evidence type="ECO:0000256" key="6">
    <source>
        <dbReference type="ARBA" id="ARBA00022737"/>
    </source>
</evidence>
<dbReference type="AlphaFoldDB" id="A0A8S1ILJ6"/>
<keyword evidence="7" id="KW-1133">Transmembrane helix</keyword>
<dbReference type="GO" id="GO:0005930">
    <property type="term" value="C:axoneme"/>
    <property type="evidence" value="ECO:0007669"/>
    <property type="project" value="UniProtKB-SubCell"/>
</dbReference>
<dbReference type="InterPro" id="IPR001611">
    <property type="entry name" value="Leu-rich_rpt"/>
</dbReference>
<comment type="subcellular location">
    <subcellularLocation>
        <location evidence="1">Cell envelope</location>
    </subcellularLocation>
    <subcellularLocation>
        <location evidence="3">Cytoplasm</location>
        <location evidence="3">Cytoskeleton</location>
        <location evidence="3">Cilium axoneme</location>
    </subcellularLocation>
    <subcellularLocation>
        <location evidence="2">Membrane</location>
    </subcellularLocation>
</comment>
<evidence type="ECO:0000256" key="2">
    <source>
        <dbReference type="ARBA" id="ARBA00004370"/>
    </source>
</evidence>
<keyword evidence="5" id="KW-0812">Transmembrane</keyword>
<evidence type="ECO:0000256" key="9">
    <source>
        <dbReference type="ARBA" id="ARBA00038043"/>
    </source>
</evidence>
<reference evidence="11" key="1">
    <citation type="submission" date="2020-12" db="EMBL/GenBank/DDBJ databases">
        <authorList>
            <person name="Iha C."/>
        </authorList>
    </citation>
    <scope>NUCLEOTIDE SEQUENCE</scope>
</reference>
<evidence type="ECO:0000256" key="3">
    <source>
        <dbReference type="ARBA" id="ARBA00004430"/>
    </source>
</evidence>
<feature type="domain" description="Leucine-rich repeat-containing N-terminal plant-type" evidence="10">
    <location>
        <begin position="16"/>
        <end position="56"/>
    </location>
</feature>
<dbReference type="InterPro" id="IPR013210">
    <property type="entry name" value="LRR_N_plant-typ"/>
</dbReference>
<dbReference type="GO" id="GO:0016020">
    <property type="term" value="C:membrane"/>
    <property type="evidence" value="ECO:0007669"/>
    <property type="project" value="UniProtKB-SubCell"/>
</dbReference>
<keyword evidence="12" id="KW-1185">Reference proteome</keyword>
<keyword evidence="4" id="KW-0433">Leucine-rich repeat</keyword>
<gene>
    <name evidence="11" type="ORF">OSTQU699_LOCUS1054</name>
</gene>
<evidence type="ECO:0000259" key="10">
    <source>
        <dbReference type="Pfam" id="PF08263"/>
    </source>
</evidence>
<protein>
    <recommendedName>
        <fullName evidence="10">Leucine-rich repeat-containing N-terminal plant-type domain-containing protein</fullName>
    </recommendedName>
</protein>
<dbReference type="EMBL" id="CAJHUC010000379">
    <property type="protein sequence ID" value="CAD7695693.1"/>
    <property type="molecule type" value="Genomic_DNA"/>
</dbReference>
<evidence type="ECO:0000313" key="12">
    <source>
        <dbReference type="Proteomes" id="UP000708148"/>
    </source>
</evidence>
<name>A0A8S1ILJ6_9CHLO</name>
<dbReference type="Pfam" id="PF00560">
    <property type="entry name" value="LRR_1"/>
    <property type="match status" value="1"/>
</dbReference>
<dbReference type="Proteomes" id="UP000708148">
    <property type="component" value="Unassembled WGS sequence"/>
</dbReference>
<dbReference type="SUPFAM" id="SSF55073">
    <property type="entry name" value="Nucleotide cyclase"/>
    <property type="match status" value="1"/>
</dbReference>
<dbReference type="PANTHER" id="PTHR48059">
    <property type="entry name" value="POLYGALACTURONASE INHIBITOR 1"/>
    <property type="match status" value="1"/>
</dbReference>
<evidence type="ECO:0000256" key="7">
    <source>
        <dbReference type="ARBA" id="ARBA00022989"/>
    </source>
</evidence>
<sequence>MTSVSNPLSQPARTPDQQVNALLEFKAALTDDEGVLQNWRNGSDPCLDGWDGVGCNCTERGPDGLPRSPFCVDRDANGTDPMVLELTLGASNREAMLNGMISPALGNLTELWKLDLSGQALTGTIPDALVNLKNLAFLSLRSNQLTGTLPAFLSEFELLTEVLLGQNEFVGAVPASWCDQAGNRSETPGFRDRISLEGNLGLCGKLPDCFNETSLRFADTNLQLRDGMGGVCDQTPPVCDEAEIIVPKFWTNASQITFNFTGCKDDESGISEETFSVQRSGSPEDEKGGLVKNESLPEPVVEEMKEGRKVRMFVFNLTEVELKDGSHFIVIVTSANKAQTIGEDRTDLVDLNVTMAFDREDLMIFASLFEQNVTVPAIPEGDSYVVEVLARNEAGLEDQATATIAVVPNVIGGTERSRRTMGNLQQSALQCRVEMLKDLMDGLLDVSSETGRNRRIIREPIEQSQFEIRDVAFVVTDLEAPSAMALHPRTVFNKMLDEQNSIIRELPEQENGYETGTEADSQIAVAGIVDAVVFSMNVRHRFLQHKWTIEMFKLPCCNTEMSAVGKLVFKPPCARMGLDWASDGTDMTRIHPVTKQHVFAGLALEVAKMLGNAASDGQVLMTNDTWKELQPLMKYAESPTVERVGLFYLPKWPIPVWL</sequence>
<dbReference type="InterPro" id="IPR029787">
    <property type="entry name" value="Nucleotide_cyclase"/>
</dbReference>
<comment type="caution">
    <text evidence="11">The sequence shown here is derived from an EMBL/GenBank/DDBJ whole genome shotgun (WGS) entry which is preliminary data.</text>
</comment>
<comment type="similarity">
    <text evidence="9">Belongs to the polygalacturonase-inhibiting protein family.</text>
</comment>
<dbReference type="PANTHER" id="PTHR48059:SF38">
    <property type="entry name" value="OS04G0534166 PROTEIN"/>
    <property type="match status" value="1"/>
</dbReference>
<proteinExistence type="inferred from homology"/>
<evidence type="ECO:0000256" key="4">
    <source>
        <dbReference type="ARBA" id="ARBA00022614"/>
    </source>
</evidence>
<dbReference type="OrthoDB" id="676979at2759"/>
<dbReference type="Gene3D" id="3.30.70.1230">
    <property type="entry name" value="Nucleotide cyclase"/>
    <property type="match status" value="1"/>
</dbReference>
<dbReference type="Gene3D" id="3.80.10.10">
    <property type="entry name" value="Ribonuclease Inhibitor"/>
    <property type="match status" value="1"/>
</dbReference>
<keyword evidence="6" id="KW-0677">Repeat</keyword>
<dbReference type="Pfam" id="PF08263">
    <property type="entry name" value="LRRNT_2"/>
    <property type="match status" value="1"/>
</dbReference>
<keyword evidence="8" id="KW-0472">Membrane</keyword>
<organism evidence="11 12">
    <name type="scientific">Ostreobium quekettii</name>
    <dbReference type="NCBI Taxonomy" id="121088"/>
    <lineage>
        <taxon>Eukaryota</taxon>
        <taxon>Viridiplantae</taxon>
        <taxon>Chlorophyta</taxon>
        <taxon>core chlorophytes</taxon>
        <taxon>Ulvophyceae</taxon>
        <taxon>TCBD clade</taxon>
        <taxon>Bryopsidales</taxon>
        <taxon>Ostreobineae</taxon>
        <taxon>Ostreobiaceae</taxon>
        <taxon>Ostreobium</taxon>
    </lineage>
</organism>